<dbReference type="InterPro" id="IPR007757">
    <property type="entry name" value="MT-A70-like"/>
</dbReference>
<accession>G0NAT0</accession>
<dbReference type="GO" id="GO:0005634">
    <property type="term" value="C:nucleus"/>
    <property type="evidence" value="ECO:0007669"/>
    <property type="project" value="TreeGrafter"/>
</dbReference>
<dbReference type="PROSITE" id="PS51143">
    <property type="entry name" value="MT_A70"/>
    <property type="match status" value="1"/>
</dbReference>
<dbReference type="Pfam" id="PF05063">
    <property type="entry name" value="MT-A70"/>
    <property type="match status" value="1"/>
</dbReference>
<gene>
    <name evidence="2" type="ORF">CAEBREN_22992</name>
</gene>
<dbReference type="OMA" id="WRWLKVT"/>
<dbReference type="SUPFAM" id="SSF53335">
    <property type="entry name" value="S-adenosyl-L-methionine-dependent methyltransferases"/>
    <property type="match status" value="1"/>
</dbReference>
<dbReference type="PANTHER" id="PTHR12829:SF4">
    <property type="entry name" value="N(6)-ADENINE-SPECIFIC METHYLTRANSFERASE METTL4"/>
    <property type="match status" value="1"/>
</dbReference>
<dbReference type="GO" id="GO:0003676">
    <property type="term" value="F:nucleic acid binding"/>
    <property type="evidence" value="ECO:0007669"/>
    <property type="project" value="InterPro"/>
</dbReference>
<dbReference type="EMBL" id="GL379855">
    <property type="protein sequence ID" value="EGT56249.1"/>
    <property type="molecule type" value="Genomic_DNA"/>
</dbReference>
<dbReference type="Proteomes" id="UP000008068">
    <property type="component" value="Unassembled WGS sequence"/>
</dbReference>
<evidence type="ECO:0000256" key="1">
    <source>
        <dbReference type="PROSITE-ProRule" id="PRU00489"/>
    </source>
</evidence>
<keyword evidence="3" id="KW-1185">Reference proteome</keyword>
<name>G0NAT0_CAEBE</name>
<evidence type="ECO:0000313" key="3">
    <source>
        <dbReference type="Proteomes" id="UP000008068"/>
    </source>
</evidence>
<dbReference type="GO" id="GO:0032259">
    <property type="term" value="P:methylation"/>
    <property type="evidence" value="ECO:0007669"/>
    <property type="project" value="InterPro"/>
</dbReference>
<dbReference type="InterPro" id="IPR029063">
    <property type="entry name" value="SAM-dependent_MTases_sf"/>
</dbReference>
<comment type="similarity">
    <text evidence="1">Belongs to the MT-A70-like family.</text>
</comment>
<dbReference type="InParanoid" id="G0NAT0"/>
<sequence length="347" mass="40461">MSIIFRNSEFAILDEQKFYNQIFEDSSLKIQPELFEIHSKFMPDSQFEAIQKRGISNRKRKRETDKLSEEVTWIKNLVPKIQENGKSFGVFSERKVNFDNNLKARRAAEIASKISIPSTSMSSNQIVEFSKYEKLDNLLCNGMISNWIRCTGNEASIIENSENEKFFIPPGSTFHIGDVKEIEMYSELNEVMFDLVVADPPWFCQSVKRKKTYDMNEDVIDSLNISDLTSDDALIAFWITNRKGIEEEMKSRFEKWNMEVIATWNWLKMTTQGQPVYDFDNEKHKVPFEKVLIAKKKTSGKEFNLPQEFVFARPLELFARSLLPFTHSIGFEPILLQSEHVFIPVEQ</sequence>
<protein>
    <submittedName>
        <fullName evidence="2">Uncharacterized protein</fullName>
    </submittedName>
</protein>
<dbReference type="InterPro" id="IPR002052">
    <property type="entry name" value="DNA_methylase_N6_adenine_CS"/>
</dbReference>
<reference evidence="3" key="1">
    <citation type="submission" date="2011-07" db="EMBL/GenBank/DDBJ databases">
        <authorList>
            <consortium name="Caenorhabditis brenneri Sequencing and Analysis Consortium"/>
            <person name="Wilson R.K."/>
        </authorList>
    </citation>
    <scope>NUCLEOTIDE SEQUENCE [LARGE SCALE GENOMIC DNA]</scope>
    <source>
        <strain evidence="3">PB2801</strain>
    </source>
</reference>
<dbReference type="PROSITE" id="PS00092">
    <property type="entry name" value="N6_MTASE"/>
    <property type="match status" value="1"/>
</dbReference>
<dbReference type="eggNOG" id="KOG2356">
    <property type="taxonomic scope" value="Eukaryota"/>
</dbReference>
<dbReference type="GO" id="GO:0009007">
    <property type="term" value="F:site-specific DNA-methyltransferase (adenine-specific) activity"/>
    <property type="evidence" value="ECO:0007669"/>
    <property type="project" value="EnsemblMetazoa"/>
</dbReference>
<proteinExistence type="inferred from homology"/>
<dbReference type="HOGENOM" id="CLU_027091_0_1_1"/>
<dbReference type="OrthoDB" id="61116at2759"/>
<dbReference type="PANTHER" id="PTHR12829">
    <property type="entry name" value="N6-ADENOSINE-METHYLTRANSFERASE"/>
    <property type="match status" value="1"/>
</dbReference>
<dbReference type="GO" id="GO:0040029">
    <property type="term" value="P:epigenetic regulation of gene expression"/>
    <property type="evidence" value="ECO:0007669"/>
    <property type="project" value="EnsemblMetazoa"/>
</dbReference>
<organism evidence="3">
    <name type="scientific">Caenorhabditis brenneri</name>
    <name type="common">Nematode worm</name>
    <dbReference type="NCBI Taxonomy" id="135651"/>
    <lineage>
        <taxon>Eukaryota</taxon>
        <taxon>Metazoa</taxon>
        <taxon>Ecdysozoa</taxon>
        <taxon>Nematoda</taxon>
        <taxon>Chromadorea</taxon>
        <taxon>Rhabditida</taxon>
        <taxon>Rhabditina</taxon>
        <taxon>Rhabditomorpha</taxon>
        <taxon>Rhabditoidea</taxon>
        <taxon>Rhabditidae</taxon>
        <taxon>Peloderinae</taxon>
        <taxon>Caenorhabditis</taxon>
    </lineage>
</organism>
<dbReference type="AlphaFoldDB" id="G0NAT0"/>
<evidence type="ECO:0000313" key="2">
    <source>
        <dbReference type="EMBL" id="EGT56249.1"/>
    </source>
</evidence>
<dbReference type="FunCoup" id="G0NAT0">
    <property type="interactions" value="8"/>
</dbReference>
<dbReference type="STRING" id="135651.G0NAT0"/>